<evidence type="ECO:0000256" key="4">
    <source>
        <dbReference type="SAM" id="Phobius"/>
    </source>
</evidence>
<accession>A0A540NAC5</accession>
<keyword evidence="6" id="KW-1185">Reference proteome</keyword>
<comment type="caution">
    <text evidence="5">The sequence shown here is derived from an EMBL/GenBank/DDBJ whole genome shotgun (WGS) entry which is preliminary data.</text>
</comment>
<feature type="region of interest" description="Disordered" evidence="3">
    <location>
        <begin position="1"/>
        <end position="66"/>
    </location>
</feature>
<dbReference type="STRING" id="106549.A0A540NAC5"/>
<proteinExistence type="predicted"/>
<evidence type="ECO:0000313" key="5">
    <source>
        <dbReference type="EMBL" id="TQE08007.1"/>
    </source>
</evidence>
<dbReference type="EMBL" id="VIEB01000077">
    <property type="protein sequence ID" value="TQE08007.1"/>
    <property type="molecule type" value="Genomic_DNA"/>
</dbReference>
<evidence type="ECO:0000256" key="1">
    <source>
        <dbReference type="ARBA" id="ARBA00004370"/>
    </source>
</evidence>
<evidence type="ECO:0000256" key="2">
    <source>
        <dbReference type="ARBA" id="ARBA00023136"/>
    </source>
</evidence>
<protein>
    <recommendedName>
        <fullName evidence="7">Late embryogenesis abundant protein LEA-2 subgroup domain-containing protein</fullName>
    </recommendedName>
</protein>
<keyword evidence="4" id="KW-1133">Transmembrane helix</keyword>
<dbReference type="GO" id="GO:0098542">
    <property type="term" value="P:defense response to other organism"/>
    <property type="evidence" value="ECO:0007669"/>
    <property type="project" value="InterPro"/>
</dbReference>
<comment type="subcellular location">
    <subcellularLocation>
        <location evidence="1">Membrane</location>
    </subcellularLocation>
</comment>
<feature type="compositionally biased region" description="Polar residues" evidence="3">
    <location>
        <begin position="16"/>
        <end position="32"/>
    </location>
</feature>
<evidence type="ECO:0000313" key="6">
    <source>
        <dbReference type="Proteomes" id="UP000315295"/>
    </source>
</evidence>
<sequence length="290" mass="32100">MASTAQSNEPRAADQPPTQFSETDQSRSSTADRPQPGGTYPPSNMSYPQPQNGYPPPPPYQGYPSNDGYNPYYAHQNAYYTTTYSQHDAAATSVARCFCIIMFVILIATLLTSIIVFAVVRPENVKFKVESFGVSNFNMVPATKVVSGKWEATMSVENPSFGLRMFVDKWETTLYHKDDYLSSRGSYLQEMQLGSKSKGNMQLKMEAYNSTVGSGVVDDMEKEQKEGGGVSFNLRVSVTYMMKHTWWYSSYKDGTLRVKCTDLKVNLPVGASSGSVPGGSSRKCDITNGW</sequence>
<dbReference type="PANTHER" id="PTHR31415:SF173">
    <property type="entry name" value="PROTEIN, PUTATIVE-RELATED"/>
    <property type="match status" value="1"/>
</dbReference>
<dbReference type="InterPro" id="IPR044839">
    <property type="entry name" value="NDR1-like"/>
</dbReference>
<dbReference type="GO" id="GO:0005886">
    <property type="term" value="C:plasma membrane"/>
    <property type="evidence" value="ECO:0007669"/>
    <property type="project" value="TreeGrafter"/>
</dbReference>
<keyword evidence="4" id="KW-0812">Transmembrane</keyword>
<reference evidence="5 6" key="1">
    <citation type="journal article" date="2019" name="G3 (Bethesda)">
        <title>Sequencing of a Wild Apple (Malus baccata) Genome Unravels the Differences Between Cultivated and Wild Apple Species Regarding Disease Resistance and Cold Tolerance.</title>
        <authorList>
            <person name="Chen X."/>
        </authorList>
    </citation>
    <scope>NUCLEOTIDE SEQUENCE [LARGE SCALE GENOMIC DNA]</scope>
    <source>
        <strain evidence="6">cv. Shandingzi</strain>
        <tissue evidence="5">Leaves</tissue>
    </source>
</reference>
<evidence type="ECO:0000256" key="3">
    <source>
        <dbReference type="SAM" id="MobiDB-lite"/>
    </source>
</evidence>
<feature type="region of interest" description="Disordered" evidence="3">
    <location>
        <begin position="271"/>
        <end position="290"/>
    </location>
</feature>
<feature type="transmembrane region" description="Helical" evidence="4">
    <location>
        <begin position="100"/>
        <end position="120"/>
    </location>
</feature>
<organism evidence="5 6">
    <name type="scientific">Malus baccata</name>
    <name type="common">Siberian crab apple</name>
    <name type="synonym">Pyrus baccata</name>
    <dbReference type="NCBI Taxonomy" id="106549"/>
    <lineage>
        <taxon>Eukaryota</taxon>
        <taxon>Viridiplantae</taxon>
        <taxon>Streptophyta</taxon>
        <taxon>Embryophyta</taxon>
        <taxon>Tracheophyta</taxon>
        <taxon>Spermatophyta</taxon>
        <taxon>Magnoliopsida</taxon>
        <taxon>eudicotyledons</taxon>
        <taxon>Gunneridae</taxon>
        <taxon>Pentapetalae</taxon>
        <taxon>rosids</taxon>
        <taxon>fabids</taxon>
        <taxon>Rosales</taxon>
        <taxon>Rosaceae</taxon>
        <taxon>Amygdaloideae</taxon>
        <taxon>Maleae</taxon>
        <taxon>Malus</taxon>
    </lineage>
</organism>
<dbReference type="PANTHER" id="PTHR31415">
    <property type="entry name" value="OS05G0367900 PROTEIN"/>
    <property type="match status" value="1"/>
</dbReference>
<dbReference type="GO" id="GO:0009506">
    <property type="term" value="C:plasmodesma"/>
    <property type="evidence" value="ECO:0007669"/>
    <property type="project" value="TreeGrafter"/>
</dbReference>
<evidence type="ECO:0008006" key="7">
    <source>
        <dbReference type="Google" id="ProtNLM"/>
    </source>
</evidence>
<feature type="compositionally biased region" description="Low complexity" evidence="3">
    <location>
        <begin position="271"/>
        <end position="281"/>
    </location>
</feature>
<dbReference type="AlphaFoldDB" id="A0A540NAC5"/>
<gene>
    <name evidence="5" type="ORF">C1H46_006415</name>
</gene>
<keyword evidence="2 4" id="KW-0472">Membrane</keyword>
<name>A0A540NAC5_MALBA</name>
<dbReference type="Proteomes" id="UP000315295">
    <property type="component" value="Unassembled WGS sequence"/>
</dbReference>